<feature type="compositionally biased region" description="Polar residues" evidence="1">
    <location>
        <begin position="154"/>
        <end position="164"/>
    </location>
</feature>
<feature type="compositionally biased region" description="Basic residues" evidence="1">
    <location>
        <begin position="579"/>
        <end position="588"/>
    </location>
</feature>
<dbReference type="PANTHER" id="PTHR48125:SF12">
    <property type="entry name" value="AT HOOK TRANSCRIPTION FACTOR FAMILY-RELATED"/>
    <property type="match status" value="1"/>
</dbReference>
<protein>
    <submittedName>
        <fullName evidence="2">Uncharacterized protein</fullName>
    </submittedName>
</protein>
<feature type="compositionally biased region" description="Pro residues" evidence="1">
    <location>
        <begin position="54"/>
        <end position="72"/>
    </location>
</feature>
<dbReference type="AlphaFoldDB" id="A0A9P0HH97"/>
<dbReference type="EMBL" id="OV725081">
    <property type="protein sequence ID" value="CAH1401988.1"/>
    <property type="molecule type" value="Genomic_DNA"/>
</dbReference>
<feature type="region of interest" description="Disordered" evidence="1">
    <location>
        <begin position="416"/>
        <end position="498"/>
    </location>
</feature>
<name>A0A9P0HH97_NEZVI</name>
<feature type="region of interest" description="Disordered" evidence="1">
    <location>
        <begin position="517"/>
        <end position="588"/>
    </location>
</feature>
<reference evidence="2" key="1">
    <citation type="submission" date="2022-01" db="EMBL/GenBank/DDBJ databases">
        <authorList>
            <person name="King R."/>
        </authorList>
    </citation>
    <scope>NUCLEOTIDE SEQUENCE</scope>
</reference>
<proteinExistence type="predicted"/>
<organism evidence="2 3">
    <name type="scientific">Nezara viridula</name>
    <name type="common">Southern green stink bug</name>
    <name type="synonym">Cimex viridulus</name>
    <dbReference type="NCBI Taxonomy" id="85310"/>
    <lineage>
        <taxon>Eukaryota</taxon>
        <taxon>Metazoa</taxon>
        <taxon>Ecdysozoa</taxon>
        <taxon>Arthropoda</taxon>
        <taxon>Hexapoda</taxon>
        <taxon>Insecta</taxon>
        <taxon>Pterygota</taxon>
        <taxon>Neoptera</taxon>
        <taxon>Paraneoptera</taxon>
        <taxon>Hemiptera</taxon>
        <taxon>Heteroptera</taxon>
        <taxon>Panheteroptera</taxon>
        <taxon>Pentatomomorpha</taxon>
        <taxon>Pentatomoidea</taxon>
        <taxon>Pentatomidae</taxon>
        <taxon>Pentatominae</taxon>
        <taxon>Nezara</taxon>
    </lineage>
</organism>
<dbReference type="PANTHER" id="PTHR48125">
    <property type="entry name" value="LP07818P1"/>
    <property type="match status" value="1"/>
</dbReference>
<feature type="compositionally biased region" description="Basic residues" evidence="1">
    <location>
        <begin position="443"/>
        <end position="459"/>
    </location>
</feature>
<feature type="compositionally biased region" description="Low complexity" evidence="1">
    <location>
        <begin position="233"/>
        <end position="243"/>
    </location>
</feature>
<sequence length="588" mass="63369">MSAMSASSGLMPLSLISEHKAAQGGPPPVQPLARTPEKHSLVQAPKPTPNGMEPSPPLIPSLPPSQPEPQPSLPYGGKSETICEEDRSGGSVPEILVPAAEPAPPSIGTVPEQLSAVEAAELPIVPEIPVALNQAPSSPTPAPTLPSQAPVPTLPSNVTVQPTEATEARIEVEQESLPQPEAVPSPEPAQVPIPDVSPKTEGAAEENQESKPPQEPQPSSTTASASLDPADVPATSPTPAPTTRQPKRTKQNANVGNSDKKVPAAIEEEETSGDDKKSTKRKRLPTQPYQSPIPELNLIAKISKIDKTTVPGDDKLIVFYRNEFLAVRNAEGGFYVCQALQNVYKTSSKIRIRWLSQVANTDHYSPDFYDNTEFDCILTNLNLERIDKNKFHLPDVEAQRTQSILKRAIDVEKGIAPPEETSITEEHPDGLDLSLYRNEDQLKKRKRSNKNKGTKKKEKKGNSDSALKRSRTSSRKVVKADSDSKKTSAVTVQQRRLGRPAKVEKPVVQRIVAAKKVGRRKLAGAASASVKPVKKETKPAVSVKRKSESQPVPVPEKKLKAASKTRSGVAGGPSGPQQRARRSTTRTK</sequence>
<dbReference type="OrthoDB" id="2017365at2759"/>
<feature type="compositionally biased region" description="Basic residues" evidence="1">
    <location>
        <begin position="468"/>
        <end position="477"/>
    </location>
</feature>
<evidence type="ECO:0000313" key="3">
    <source>
        <dbReference type="Proteomes" id="UP001152798"/>
    </source>
</evidence>
<dbReference type="Proteomes" id="UP001152798">
    <property type="component" value="Chromosome 5"/>
</dbReference>
<feature type="region of interest" description="Disordered" evidence="1">
    <location>
        <begin position="132"/>
        <end position="291"/>
    </location>
</feature>
<accession>A0A9P0HH97</accession>
<evidence type="ECO:0000256" key="1">
    <source>
        <dbReference type="SAM" id="MobiDB-lite"/>
    </source>
</evidence>
<evidence type="ECO:0000313" key="2">
    <source>
        <dbReference type="EMBL" id="CAH1401988.1"/>
    </source>
</evidence>
<keyword evidence="3" id="KW-1185">Reference proteome</keyword>
<gene>
    <name evidence="2" type="ORF">NEZAVI_LOCUS10914</name>
</gene>
<feature type="compositionally biased region" description="Pro residues" evidence="1">
    <location>
        <begin position="181"/>
        <end position="191"/>
    </location>
</feature>
<feature type="region of interest" description="Disordered" evidence="1">
    <location>
        <begin position="15"/>
        <end position="90"/>
    </location>
</feature>